<dbReference type="Pfam" id="PF16591">
    <property type="entry name" value="HBM"/>
    <property type="match status" value="1"/>
</dbReference>
<dbReference type="InterPro" id="IPR032255">
    <property type="entry name" value="HBM"/>
</dbReference>
<dbReference type="SMART" id="SM01358">
    <property type="entry name" value="HBM"/>
    <property type="match status" value="1"/>
</dbReference>
<dbReference type="GO" id="GO:0006935">
    <property type="term" value="P:chemotaxis"/>
    <property type="evidence" value="ECO:0007669"/>
    <property type="project" value="UniProtKB-KW"/>
</dbReference>
<keyword evidence="6" id="KW-0472">Membrane</keyword>
<keyword evidence="4" id="KW-0175">Coiled coil</keyword>
<keyword evidence="1" id="KW-0145">Chemotaxis</keyword>
<dbReference type="PROSITE" id="PS50111">
    <property type="entry name" value="CHEMOTAXIS_TRANSDUC_2"/>
    <property type="match status" value="1"/>
</dbReference>
<dbReference type="SMART" id="SM00283">
    <property type="entry name" value="MA"/>
    <property type="match status" value="1"/>
</dbReference>
<dbReference type="InterPro" id="IPR003660">
    <property type="entry name" value="HAMP_dom"/>
</dbReference>
<dbReference type="GO" id="GO:0007165">
    <property type="term" value="P:signal transduction"/>
    <property type="evidence" value="ECO:0007669"/>
    <property type="project" value="UniProtKB-KW"/>
</dbReference>
<feature type="domain" description="HAMP" evidence="8">
    <location>
        <begin position="317"/>
        <end position="369"/>
    </location>
</feature>
<keyword evidence="3" id="KW-0807">Transducer</keyword>
<dbReference type="Gene3D" id="1.10.8.500">
    <property type="entry name" value="HAMP domain in histidine kinase"/>
    <property type="match status" value="1"/>
</dbReference>
<organism evidence="10">
    <name type="scientific">Desulfovibrio sp. U5L</name>
    <dbReference type="NCBI Taxonomy" id="596152"/>
    <lineage>
        <taxon>Bacteria</taxon>
        <taxon>Pseudomonadati</taxon>
        <taxon>Thermodesulfobacteriota</taxon>
        <taxon>Desulfovibrionia</taxon>
        <taxon>Desulfovibrionales</taxon>
        <taxon>Desulfovibrionaceae</taxon>
        <taxon>Desulfovibrio</taxon>
    </lineage>
</organism>
<evidence type="ECO:0000259" key="9">
    <source>
        <dbReference type="PROSITE" id="PS51753"/>
    </source>
</evidence>
<gene>
    <name evidence="10" type="ORF">DesU5LDRAFT_2758</name>
</gene>
<dbReference type="SUPFAM" id="SSF158472">
    <property type="entry name" value="HAMP domain-like"/>
    <property type="match status" value="1"/>
</dbReference>
<evidence type="ECO:0000256" key="3">
    <source>
        <dbReference type="PROSITE-ProRule" id="PRU00284"/>
    </source>
</evidence>
<dbReference type="SMART" id="SM00304">
    <property type="entry name" value="HAMP"/>
    <property type="match status" value="1"/>
</dbReference>
<feature type="region of interest" description="Disordered" evidence="5">
    <location>
        <begin position="417"/>
        <end position="443"/>
    </location>
</feature>
<dbReference type="Gene3D" id="1.10.287.950">
    <property type="entry name" value="Methyl-accepting chemotaxis protein"/>
    <property type="match status" value="1"/>
</dbReference>
<evidence type="ECO:0000259" key="8">
    <source>
        <dbReference type="PROSITE" id="PS50885"/>
    </source>
</evidence>
<evidence type="ECO:0000256" key="1">
    <source>
        <dbReference type="ARBA" id="ARBA00022500"/>
    </source>
</evidence>
<dbReference type="GO" id="GO:0004888">
    <property type="term" value="F:transmembrane signaling receptor activity"/>
    <property type="evidence" value="ECO:0007669"/>
    <property type="project" value="TreeGrafter"/>
</dbReference>
<keyword evidence="6" id="KW-1133">Transmembrane helix</keyword>
<dbReference type="PANTHER" id="PTHR43531:SF11">
    <property type="entry name" value="METHYL-ACCEPTING CHEMOTAXIS PROTEIN 3"/>
    <property type="match status" value="1"/>
</dbReference>
<feature type="region of interest" description="Disordered" evidence="5">
    <location>
        <begin position="674"/>
        <end position="696"/>
    </location>
</feature>
<accession>I2Q3P7</accession>
<dbReference type="AlphaFoldDB" id="I2Q3P7"/>
<evidence type="ECO:0000256" key="4">
    <source>
        <dbReference type="SAM" id="Coils"/>
    </source>
</evidence>
<dbReference type="EMBL" id="JH600068">
    <property type="protein sequence ID" value="EIG54403.1"/>
    <property type="molecule type" value="Genomic_DNA"/>
</dbReference>
<dbReference type="STRING" id="596152.DesU5LDRAFT_2758"/>
<dbReference type="Gene3D" id="1.20.1440.210">
    <property type="match status" value="2"/>
</dbReference>
<comment type="similarity">
    <text evidence="2">Belongs to the methyl-accepting chemotaxis (MCP) protein family.</text>
</comment>
<evidence type="ECO:0000256" key="2">
    <source>
        <dbReference type="ARBA" id="ARBA00029447"/>
    </source>
</evidence>
<dbReference type="Pfam" id="PF00015">
    <property type="entry name" value="MCPsignal"/>
    <property type="match status" value="1"/>
</dbReference>
<evidence type="ECO:0000313" key="10">
    <source>
        <dbReference type="EMBL" id="EIG54403.1"/>
    </source>
</evidence>
<dbReference type="SUPFAM" id="SSF58104">
    <property type="entry name" value="Methyl-accepting chemotaxis protein (MCP) signaling domain"/>
    <property type="match status" value="1"/>
</dbReference>
<dbReference type="PROSITE" id="PS51753">
    <property type="entry name" value="HBM"/>
    <property type="match status" value="1"/>
</dbReference>
<feature type="domain" description="Methyl-accepting transducer" evidence="7">
    <location>
        <begin position="413"/>
        <end position="628"/>
    </location>
</feature>
<dbReference type="InterPro" id="IPR004089">
    <property type="entry name" value="MCPsignal_dom"/>
</dbReference>
<evidence type="ECO:0000259" key="7">
    <source>
        <dbReference type="PROSITE" id="PS50111"/>
    </source>
</evidence>
<reference evidence="10" key="1">
    <citation type="submission" date="2011-11" db="EMBL/GenBank/DDBJ databases">
        <title>Improved High-Quality Draft sequence of Desulfovibrio sp. U5L.</title>
        <authorList>
            <consortium name="US DOE Joint Genome Institute"/>
            <person name="Lucas S."/>
            <person name="Han J."/>
            <person name="Lapidus A."/>
            <person name="Cheng J.-F."/>
            <person name="Goodwin L."/>
            <person name="Pitluck S."/>
            <person name="Peters L."/>
            <person name="Ovchinnikova G."/>
            <person name="Held B."/>
            <person name="Detter J.C."/>
            <person name="Han C."/>
            <person name="Tapia R."/>
            <person name="Land M."/>
            <person name="Hauser L."/>
            <person name="Kyrpides N."/>
            <person name="Ivanova N."/>
            <person name="Pagani I."/>
            <person name="Gabster J."/>
            <person name="Walker C."/>
            <person name="Stolyar S."/>
            <person name="Stahl D."/>
            <person name="Arkin A."/>
            <person name="Dehal P."/>
            <person name="Hazen T."/>
            <person name="Woyke T."/>
        </authorList>
    </citation>
    <scope>NUCLEOTIDE SEQUENCE [LARGE SCALE GENOMIC DNA]</scope>
    <source>
        <strain evidence="10">U5L</strain>
    </source>
</reference>
<evidence type="ECO:0000256" key="5">
    <source>
        <dbReference type="SAM" id="MobiDB-lite"/>
    </source>
</evidence>
<protein>
    <submittedName>
        <fullName evidence="10">Methyl-accepting chemotaxis protein</fullName>
    </submittedName>
</protein>
<dbReference type="HOGENOM" id="CLU_000445_107_16_7"/>
<keyword evidence="6" id="KW-0812">Transmembrane</keyword>
<feature type="transmembrane region" description="Helical" evidence="6">
    <location>
        <begin position="7"/>
        <end position="30"/>
    </location>
</feature>
<name>I2Q3P7_9BACT</name>
<dbReference type="PROSITE" id="PS50885">
    <property type="entry name" value="HAMP"/>
    <property type="match status" value="1"/>
</dbReference>
<feature type="domain" description="HBM" evidence="9">
    <location>
        <begin position="38"/>
        <end position="290"/>
    </location>
</feature>
<proteinExistence type="inferred from homology"/>
<dbReference type="eggNOG" id="COG0840">
    <property type="taxonomic scope" value="Bacteria"/>
</dbReference>
<sequence>MMQNRGIAFKLGLGFGMCILFTLIVSAVYWRGLSGIMARTVLEDRTQDLADGIGRIRLTMTRYAQRYDEKDLENVRAGLAGLGEKTGALRPLLADARERERLDGVAAALADYEKTVAAFHKAVATRQEALRIFGEAGGLVLQKLDQLQKSLEAAFAAAAASNDQAALAKAARLGASAGNLTEVFLAARVDMLYFAWKEDKARLEGARAGIATFATELAALGQAVAGPDNRALAADIAAGLQAYSRSIDGFAQSYQAVAEATAALGAAGERIVTMSEVVIASQTEARVEEARGVNLLSLAVSAAALLVGLGFAVAITRIIRGGVARAIAVAEAVAAGDVSRDVGAEGQDEIGKLLGALGRMIKAEREAADVAGRLSEGDLTVSVTPRSDKDALLLSMAAMVDKLRAVVGEVQSGAENVASGSEEMSASSESLSQGASAQAAAVEQSSSAMEQMVSSINQNADNSRQTEAIAVTAAADARESGAAVEQAVTAMKEIAGRISVIEEIARQTDLLALNAAVEAARAGEHGRGFAVVASEVRKLAERSQAAASEITTISRNSTQVAERAGGLLAKLVPDIQKTADLIQEISASSQEQSQGAGQVNKALQQLDLVIQQNASASEELASTAEELSAQAEQLQASVEFFRIEAPRAATALPKAAPVAAFGQAARPRLLRIGEKAPGTGRMSPGFGEGAVQPERA</sequence>
<evidence type="ECO:0000256" key="6">
    <source>
        <dbReference type="SAM" id="Phobius"/>
    </source>
</evidence>
<feature type="coiled-coil region" evidence="4">
    <location>
        <begin position="599"/>
        <end position="644"/>
    </location>
</feature>
<dbReference type="GO" id="GO:0005886">
    <property type="term" value="C:plasma membrane"/>
    <property type="evidence" value="ECO:0007669"/>
    <property type="project" value="TreeGrafter"/>
</dbReference>
<dbReference type="InterPro" id="IPR051310">
    <property type="entry name" value="MCP_chemotaxis"/>
</dbReference>
<dbReference type="PANTHER" id="PTHR43531">
    <property type="entry name" value="PROTEIN ICFG"/>
    <property type="match status" value="1"/>
</dbReference>